<proteinExistence type="predicted"/>
<dbReference type="EMBL" id="BJYF01000001">
    <property type="protein sequence ID" value="GEN58318.1"/>
    <property type="molecule type" value="Genomic_DNA"/>
</dbReference>
<keyword evidence="2" id="KW-1185">Reference proteome</keyword>
<dbReference type="OrthoDB" id="6928755at2"/>
<protein>
    <submittedName>
        <fullName evidence="1">Uncharacterized protein</fullName>
    </submittedName>
</protein>
<evidence type="ECO:0000313" key="1">
    <source>
        <dbReference type="EMBL" id="GEN58318.1"/>
    </source>
</evidence>
<dbReference type="AlphaFoldDB" id="A0A511X5T7"/>
<reference evidence="1 2" key="1">
    <citation type="submission" date="2019-07" db="EMBL/GenBank/DDBJ databases">
        <title>Whole genome shotgun sequence of Acetobacter nitrogenifigens NBRC 105050.</title>
        <authorList>
            <person name="Hosoyama A."/>
            <person name="Uohara A."/>
            <person name="Ohji S."/>
            <person name="Ichikawa N."/>
        </authorList>
    </citation>
    <scope>NUCLEOTIDE SEQUENCE [LARGE SCALE GENOMIC DNA]</scope>
    <source>
        <strain evidence="1 2">NBRC 105050</strain>
    </source>
</reference>
<dbReference type="Proteomes" id="UP000321635">
    <property type="component" value="Unassembled WGS sequence"/>
</dbReference>
<dbReference type="RefSeq" id="WP_026396492.1">
    <property type="nucleotide sequence ID" value="NZ_AUBI01000001.1"/>
</dbReference>
<accession>A0A511X5T7</accession>
<gene>
    <name evidence="1" type="ORF">ANI02nite_02020</name>
</gene>
<comment type="caution">
    <text evidence="1">The sequence shown here is derived from an EMBL/GenBank/DDBJ whole genome shotgun (WGS) entry which is preliminary data.</text>
</comment>
<sequence>MGPWEPVGQGLQQSVMVDWAPFWRNLTDEQKEDYLNRWNASPEWRDAIDARYNVTDEELAEEAREFRESYVEEAKGRGGFLVRIKGIFRIR</sequence>
<organism evidence="1 2">
    <name type="scientific">Acetobacter nitrogenifigens DSM 23921 = NBRC 105050</name>
    <dbReference type="NCBI Taxonomy" id="1120919"/>
    <lineage>
        <taxon>Bacteria</taxon>
        <taxon>Pseudomonadati</taxon>
        <taxon>Pseudomonadota</taxon>
        <taxon>Alphaproteobacteria</taxon>
        <taxon>Acetobacterales</taxon>
        <taxon>Acetobacteraceae</taxon>
        <taxon>Acetobacter</taxon>
    </lineage>
</organism>
<name>A0A511X5T7_9PROT</name>
<evidence type="ECO:0000313" key="2">
    <source>
        <dbReference type="Proteomes" id="UP000321635"/>
    </source>
</evidence>